<gene>
    <name evidence="2" type="ORF">ATCC19606_15350</name>
</gene>
<dbReference type="AlphaFoldDB" id="A0A6F8TFM2"/>
<evidence type="ECO:0000256" key="1">
    <source>
        <dbReference type="SAM" id="Phobius"/>
    </source>
</evidence>
<protein>
    <submittedName>
        <fullName evidence="2">Uncharacterized protein</fullName>
    </submittedName>
</protein>
<keyword evidence="1" id="KW-0812">Transmembrane</keyword>
<reference evidence="2" key="1">
    <citation type="submission" date="2020-03" db="EMBL/GenBank/DDBJ databases">
        <title>Complete genome sequence of Acinetobacter baumannii ATCC19606T, which is a model strain for tolerization of antimicrobial agents.</title>
        <authorList>
            <person name="Tsubouchi T."/>
            <person name="Suzuki M."/>
            <person name="Niki M."/>
            <person name="Oinuma K."/>
            <person name="Niki M."/>
            <person name="Shibayama K."/>
            <person name="Kakeya H."/>
            <person name="Kaneko Y."/>
        </authorList>
    </citation>
    <scope>NUCLEOTIDE SEQUENCE</scope>
    <source>
        <strain evidence="2">ATCC19606</strain>
    </source>
</reference>
<evidence type="ECO:0000313" key="2">
    <source>
        <dbReference type="EMBL" id="BCA99199.1"/>
    </source>
</evidence>
<sequence length="193" mass="21035">MLIVIFVYFNIVHFQITIDKFFWINDEKLLITSMVALTIGLNGCASIITGSSQTLTFTSVPESATIEIKNRNGVKVHTGQTPATVSLKKGAGYFKPESYQVSFSKPGYQTKTVEVTGTLSGWYLGNIIFGGLIGLLIVDPATGAMYKLAPKDINTVLEAQNLVGEAKQKPTLTVMLAQDIPEQMMARAVQINK</sequence>
<proteinExistence type="predicted"/>
<feature type="transmembrane region" description="Helical" evidence="1">
    <location>
        <begin position="29"/>
        <end position="48"/>
    </location>
</feature>
<feature type="transmembrane region" description="Helical" evidence="1">
    <location>
        <begin position="120"/>
        <end position="138"/>
    </location>
</feature>
<name>A0A6F8TFM2_ACIBA</name>
<organism evidence="2">
    <name type="scientific">Acinetobacter baumannii</name>
    <dbReference type="NCBI Taxonomy" id="470"/>
    <lineage>
        <taxon>Bacteria</taxon>
        <taxon>Pseudomonadati</taxon>
        <taxon>Pseudomonadota</taxon>
        <taxon>Gammaproteobacteria</taxon>
        <taxon>Moraxellales</taxon>
        <taxon>Moraxellaceae</taxon>
        <taxon>Acinetobacter</taxon>
        <taxon>Acinetobacter calcoaceticus/baumannii complex</taxon>
    </lineage>
</organism>
<dbReference type="EMBL" id="AP022836">
    <property type="protein sequence ID" value="BCA99199.1"/>
    <property type="molecule type" value="Genomic_DNA"/>
</dbReference>
<accession>A0A6F8TFM2</accession>
<keyword evidence="1" id="KW-1133">Transmembrane helix</keyword>
<keyword evidence="1" id="KW-0472">Membrane</keyword>